<organism evidence="1 2">
    <name type="scientific">Candidatus Danuiimicrobium aquiferis</name>
    <dbReference type="NCBI Taxonomy" id="1801832"/>
    <lineage>
        <taxon>Bacteria</taxon>
        <taxon>Pseudomonadati</taxon>
        <taxon>Candidatus Omnitrophota</taxon>
        <taxon>Candidatus Danuiimicrobium</taxon>
    </lineage>
</organism>
<name>A0A1G1KT83_9BACT</name>
<evidence type="ECO:0008006" key="3">
    <source>
        <dbReference type="Google" id="ProtNLM"/>
    </source>
</evidence>
<dbReference type="Proteomes" id="UP000178187">
    <property type="component" value="Unassembled WGS sequence"/>
</dbReference>
<reference evidence="1 2" key="1">
    <citation type="journal article" date="2016" name="Nat. Commun.">
        <title>Thousands of microbial genomes shed light on interconnected biogeochemical processes in an aquifer system.</title>
        <authorList>
            <person name="Anantharaman K."/>
            <person name="Brown C.T."/>
            <person name="Hug L.A."/>
            <person name="Sharon I."/>
            <person name="Castelle C.J."/>
            <person name="Probst A.J."/>
            <person name="Thomas B.C."/>
            <person name="Singh A."/>
            <person name="Wilkins M.J."/>
            <person name="Karaoz U."/>
            <person name="Brodie E.L."/>
            <person name="Williams K.H."/>
            <person name="Hubbard S.S."/>
            <person name="Banfield J.F."/>
        </authorList>
    </citation>
    <scope>NUCLEOTIDE SEQUENCE [LARGE SCALE GENOMIC DNA]</scope>
</reference>
<evidence type="ECO:0000313" key="2">
    <source>
        <dbReference type="Proteomes" id="UP000178187"/>
    </source>
</evidence>
<gene>
    <name evidence="1" type="ORF">A3G33_02035</name>
</gene>
<evidence type="ECO:0000313" key="1">
    <source>
        <dbReference type="EMBL" id="OGW96116.1"/>
    </source>
</evidence>
<sequence length="375" mass="44393">MKKALIISFNYEEMARDPRVLRQIECCKNHFALTAIGIEDPKLSFLRFIRLLPPERTLLKKIVWKFRAYEQQLWWKYGFQKAYDILRSEEFDLIIANEIESLPLSFALRKKAKIIFDAHEYYPKEFEESFLWRFFCREYYEHLCRTYIPLVDSMTTICKSIADSYQINYKKSCEIIMNTAKFHELKPSAIDISNIKLIHHGAAIKSRHIETMIYMQDYLDDKYHLYLMLVGPKKSYYNYLQHIASKRRNVHFLDPVGIEQIIPTLNQFDVGLYLLPDHNFNHKHALPNKFFEFVQARIAIAIGPSLEMAALVREYDLGIIAKDFSPQAMANEIKTLNQKRIEYYKKQSNLAAQSLNDTQNIKKLHSLIKLILENK</sequence>
<dbReference type="AlphaFoldDB" id="A0A1G1KT83"/>
<comment type="caution">
    <text evidence="1">The sequence shown here is derived from an EMBL/GenBank/DDBJ whole genome shotgun (WGS) entry which is preliminary data.</text>
</comment>
<proteinExistence type="predicted"/>
<dbReference type="EMBL" id="MHFR01000053">
    <property type="protein sequence ID" value="OGW96116.1"/>
    <property type="molecule type" value="Genomic_DNA"/>
</dbReference>
<protein>
    <recommendedName>
        <fullName evidence="3">Glycosyltransferase subfamily 4-like N-terminal domain-containing protein</fullName>
    </recommendedName>
</protein>
<dbReference type="SUPFAM" id="SSF53756">
    <property type="entry name" value="UDP-Glycosyltransferase/glycogen phosphorylase"/>
    <property type="match status" value="1"/>
</dbReference>
<dbReference type="Gene3D" id="3.40.50.2000">
    <property type="entry name" value="Glycogen Phosphorylase B"/>
    <property type="match status" value="2"/>
</dbReference>
<accession>A0A1G1KT83</accession>